<dbReference type="PIRSF" id="PIRSF005520">
    <property type="entry name" value="UCP005520"/>
    <property type="match status" value="1"/>
</dbReference>
<dbReference type="InterPro" id="IPR008226">
    <property type="entry name" value="Mini3_fam"/>
</dbReference>
<keyword evidence="5 6" id="KW-0378">Hydrolase</keyword>
<keyword evidence="1 6" id="KW-0690">Ribosome biogenesis</keyword>
<dbReference type="PANTHER" id="PTHR34276">
    <property type="entry name" value="MINI-RIBONUCLEASE 3"/>
    <property type="match status" value="1"/>
</dbReference>
<keyword evidence="6" id="KW-0963">Cytoplasm</keyword>
<keyword evidence="2 6" id="KW-0698">rRNA processing</keyword>
<comment type="subunit">
    <text evidence="6">Homodimer.</text>
</comment>
<dbReference type="GO" id="GO:0005737">
    <property type="term" value="C:cytoplasm"/>
    <property type="evidence" value="ECO:0007669"/>
    <property type="project" value="UniProtKB-SubCell"/>
</dbReference>
<accession>E6MDH1</accession>
<feature type="domain" description="RNase III" evidence="7">
    <location>
        <begin position="8"/>
        <end position="149"/>
    </location>
</feature>
<comment type="caution">
    <text evidence="8">The sequence shown here is derived from an EMBL/GenBank/DDBJ whole genome shotgun (WGS) entry which is preliminary data.</text>
</comment>
<dbReference type="SMART" id="SM00535">
    <property type="entry name" value="RIBOc"/>
    <property type="match status" value="1"/>
</dbReference>
<sequence>MAQSVSETTDIAARLTRVYAPEEARRLNPLTLAYIGDAVYSDYIRRYLIARGLQNVNHLTRLAARYVRASAQAAAIRQLLPMLTEPEQDLVRRGRNTKSIPPKHADKMDYRYATGLEALFGYLNLTGDTARERELMGRAIRATEAVWKKPS</sequence>
<dbReference type="eggNOG" id="COG1939">
    <property type="taxonomic scope" value="Bacteria"/>
</dbReference>
<reference evidence="8 9" key="1">
    <citation type="submission" date="2010-12" db="EMBL/GenBank/DDBJ databases">
        <authorList>
            <person name="Muzny D."/>
            <person name="Qin X."/>
            <person name="Deng J."/>
            <person name="Jiang H."/>
            <person name="Liu Y."/>
            <person name="Qu J."/>
            <person name="Song X.-Z."/>
            <person name="Zhang L."/>
            <person name="Thornton R."/>
            <person name="Coyle M."/>
            <person name="Francisco L."/>
            <person name="Jackson L."/>
            <person name="Javaid M."/>
            <person name="Korchina V."/>
            <person name="Kovar C."/>
            <person name="Mata R."/>
            <person name="Mathew T."/>
            <person name="Ngo R."/>
            <person name="Nguyen L."/>
            <person name="Nguyen N."/>
            <person name="Okwuonu G."/>
            <person name="Ongeri F."/>
            <person name="Pham C."/>
            <person name="Simmons D."/>
            <person name="Wilczek-Boney K."/>
            <person name="Hale W."/>
            <person name="Jakkamsetti A."/>
            <person name="Pham P."/>
            <person name="Ruth R."/>
            <person name="San Lucas F."/>
            <person name="Warren J."/>
            <person name="Zhang J."/>
            <person name="Zhao Z."/>
            <person name="Zhou C."/>
            <person name="Zhu D."/>
            <person name="Lee S."/>
            <person name="Bess C."/>
            <person name="Blankenburg K."/>
            <person name="Forbes L."/>
            <person name="Fu Q."/>
            <person name="Gubbala S."/>
            <person name="Hirani K."/>
            <person name="Jayaseelan J.C."/>
            <person name="Lara F."/>
            <person name="Munidasa M."/>
            <person name="Palculict T."/>
            <person name="Patil S."/>
            <person name="Pu L.-L."/>
            <person name="Saada N."/>
            <person name="Tang L."/>
            <person name="Weissenberger G."/>
            <person name="Zhu Y."/>
            <person name="Hemphill L."/>
            <person name="Shang Y."/>
            <person name="Youmans B."/>
            <person name="Ayvaz T."/>
            <person name="Ross M."/>
            <person name="Santibanez J."/>
            <person name="Aqrawi P."/>
            <person name="Gross S."/>
            <person name="Joshi V."/>
            <person name="Fowler G."/>
            <person name="Nazareth L."/>
            <person name="Reid J."/>
            <person name="Worley K."/>
            <person name="Petrosino J."/>
            <person name="Highlander S."/>
            <person name="Gibbs R."/>
        </authorList>
    </citation>
    <scope>NUCLEOTIDE SEQUENCE [LARGE SCALE GENOMIC DNA]</scope>
    <source>
        <strain evidence="8 9">ATCC 23263</strain>
    </source>
</reference>
<dbReference type="AlphaFoldDB" id="E6MDH1"/>
<name>E6MDH1_9FIRM</name>
<dbReference type="EMBL" id="AEQN01000003">
    <property type="protein sequence ID" value="EFV02856.1"/>
    <property type="molecule type" value="Genomic_DNA"/>
</dbReference>
<dbReference type="STRING" id="887929.HMP0721_0053"/>
<keyword evidence="6" id="KW-0460">Magnesium</keyword>
<comment type="function">
    <text evidence="6">Involved in correct processing of both the 5' and 3' ends of 23S rRNA precursor. Processes 30S rRNA precursor transcript even in absence of ribonuclease 3 (Rnc); Rnc processes 30S rRNA into smaller rRNA precursors.</text>
</comment>
<keyword evidence="6" id="KW-0699">rRNA-binding</keyword>
<dbReference type="GO" id="GO:0004525">
    <property type="term" value="F:ribonuclease III activity"/>
    <property type="evidence" value="ECO:0007669"/>
    <property type="project" value="InterPro"/>
</dbReference>
<evidence type="ECO:0000313" key="8">
    <source>
        <dbReference type="EMBL" id="EFV02856.1"/>
    </source>
</evidence>
<keyword evidence="6" id="KW-0694">RNA-binding</keyword>
<dbReference type="RefSeq" id="WP_006597471.1">
    <property type="nucleotide sequence ID" value="NZ_GL622359.1"/>
</dbReference>
<keyword evidence="3 6" id="KW-0540">Nuclease</keyword>
<evidence type="ECO:0000259" key="7">
    <source>
        <dbReference type="SMART" id="SM00535"/>
    </source>
</evidence>
<evidence type="ECO:0000256" key="3">
    <source>
        <dbReference type="ARBA" id="ARBA00022722"/>
    </source>
</evidence>
<dbReference type="GO" id="GO:0019843">
    <property type="term" value="F:rRNA binding"/>
    <property type="evidence" value="ECO:0007669"/>
    <property type="project" value="UniProtKB-UniRule"/>
</dbReference>
<dbReference type="Pfam" id="PF00636">
    <property type="entry name" value="Ribonuclease_3"/>
    <property type="match status" value="1"/>
</dbReference>
<keyword evidence="9" id="KW-1185">Reference proteome</keyword>
<dbReference type="InterPro" id="IPR036389">
    <property type="entry name" value="RNase_III_sf"/>
</dbReference>
<dbReference type="SUPFAM" id="SSF69065">
    <property type="entry name" value="RNase III domain-like"/>
    <property type="match status" value="1"/>
</dbReference>
<organism evidence="8 9">
    <name type="scientific">Pseudoramibacter alactolyticus ATCC 23263</name>
    <dbReference type="NCBI Taxonomy" id="887929"/>
    <lineage>
        <taxon>Bacteria</taxon>
        <taxon>Bacillati</taxon>
        <taxon>Bacillota</taxon>
        <taxon>Clostridia</taxon>
        <taxon>Eubacteriales</taxon>
        <taxon>Eubacteriaceae</taxon>
        <taxon>Pseudoramibacter</taxon>
    </lineage>
</organism>
<dbReference type="GO" id="GO:0006364">
    <property type="term" value="P:rRNA processing"/>
    <property type="evidence" value="ECO:0007669"/>
    <property type="project" value="UniProtKB-UniRule"/>
</dbReference>
<dbReference type="OrthoDB" id="46571at2"/>
<evidence type="ECO:0000313" key="9">
    <source>
        <dbReference type="Proteomes" id="UP000004754"/>
    </source>
</evidence>
<evidence type="ECO:0000256" key="1">
    <source>
        <dbReference type="ARBA" id="ARBA00022517"/>
    </source>
</evidence>
<dbReference type="HOGENOM" id="CLU_091169_2_1_9"/>
<dbReference type="EC" id="3.1.26.-" evidence="6"/>
<dbReference type="PANTHER" id="PTHR34276:SF1">
    <property type="entry name" value="MINI-RIBONUCLEASE 3"/>
    <property type="match status" value="1"/>
</dbReference>
<feature type="active site" evidence="6">
    <location>
        <position position="37"/>
    </location>
</feature>
<evidence type="ECO:0000256" key="4">
    <source>
        <dbReference type="ARBA" id="ARBA00022759"/>
    </source>
</evidence>
<dbReference type="InterPro" id="IPR000999">
    <property type="entry name" value="RNase_III_dom"/>
</dbReference>
<dbReference type="Proteomes" id="UP000004754">
    <property type="component" value="Unassembled WGS sequence"/>
</dbReference>
<comment type="similarity">
    <text evidence="6">Belongs to the MrnC RNase family.</text>
</comment>
<protein>
    <recommendedName>
        <fullName evidence="6">Mini-ribonuclease 3</fullName>
        <shortName evidence="6">Mini-3</shortName>
        <shortName evidence="6">Mini-RNase 3</shortName>
        <ecNumber evidence="6">3.1.26.-</ecNumber>
    </recommendedName>
    <alternativeName>
        <fullName evidence="6">Mini-RNase III</fullName>
        <shortName evidence="6">Mini-III</shortName>
    </alternativeName>
</protein>
<proteinExistence type="inferred from homology"/>
<evidence type="ECO:0000256" key="5">
    <source>
        <dbReference type="ARBA" id="ARBA00022801"/>
    </source>
</evidence>
<dbReference type="HAMAP" id="MF_01468">
    <property type="entry name" value="RNase_Mini_III"/>
    <property type="match status" value="1"/>
</dbReference>
<comment type="cofactor">
    <cofactor evidence="6">
        <name>Mg(2+)</name>
        <dbReference type="ChEBI" id="CHEBI:18420"/>
    </cofactor>
</comment>
<evidence type="ECO:0000256" key="2">
    <source>
        <dbReference type="ARBA" id="ARBA00022552"/>
    </source>
</evidence>
<dbReference type="Gene3D" id="1.10.1520.10">
    <property type="entry name" value="Ribonuclease III domain"/>
    <property type="match status" value="1"/>
</dbReference>
<gene>
    <name evidence="6" type="primary">mrnC</name>
    <name evidence="8" type="ORF">HMP0721_0053</name>
</gene>
<keyword evidence="4 6" id="KW-0255">Endonuclease</keyword>
<comment type="subcellular location">
    <subcellularLocation>
        <location evidence="6">Cytoplasm</location>
    </subcellularLocation>
</comment>
<evidence type="ECO:0000256" key="6">
    <source>
        <dbReference type="HAMAP-Rule" id="MF_01468"/>
    </source>
</evidence>